<name>A0A6I4SSZ8_9SPHN</name>
<organism evidence="2 3">
    <name type="scientific">Pontixanthobacter gangjinensis</name>
    <dbReference type="NCBI Taxonomy" id="1028742"/>
    <lineage>
        <taxon>Bacteria</taxon>
        <taxon>Pseudomonadati</taxon>
        <taxon>Pseudomonadota</taxon>
        <taxon>Alphaproteobacteria</taxon>
        <taxon>Sphingomonadales</taxon>
        <taxon>Erythrobacteraceae</taxon>
        <taxon>Pontixanthobacter</taxon>
    </lineage>
</organism>
<protein>
    <recommendedName>
        <fullName evidence="4">SPW repeat-containing protein</fullName>
    </recommendedName>
</protein>
<proteinExistence type="predicted"/>
<feature type="transmembrane region" description="Helical" evidence="1">
    <location>
        <begin position="69"/>
        <end position="91"/>
    </location>
</feature>
<evidence type="ECO:0000256" key="1">
    <source>
        <dbReference type="SAM" id="Phobius"/>
    </source>
</evidence>
<comment type="caution">
    <text evidence="2">The sequence shown here is derived from an EMBL/GenBank/DDBJ whole genome shotgun (WGS) entry which is preliminary data.</text>
</comment>
<evidence type="ECO:0000313" key="3">
    <source>
        <dbReference type="Proteomes" id="UP000468943"/>
    </source>
</evidence>
<reference evidence="2 3" key="1">
    <citation type="submission" date="2019-12" db="EMBL/GenBank/DDBJ databases">
        <title>Genomic-based taxomic classification of the family Erythrobacteraceae.</title>
        <authorList>
            <person name="Xu L."/>
        </authorList>
    </citation>
    <scope>NUCLEOTIDE SEQUENCE [LARGE SCALE GENOMIC DNA]</scope>
    <source>
        <strain evidence="2 3">JCM 17802</strain>
    </source>
</reference>
<gene>
    <name evidence="2" type="ORF">GRI36_12370</name>
</gene>
<evidence type="ECO:0000313" key="2">
    <source>
        <dbReference type="EMBL" id="MXO57672.1"/>
    </source>
</evidence>
<keyword evidence="1" id="KW-0472">Membrane</keyword>
<dbReference type="OrthoDB" id="122427at2"/>
<accession>A0A6I4SSZ8</accession>
<dbReference type="EMBL" id="WTYS01000001">
    <property type="protein sequence ID" value="MXO57672.1"/>
    <property type="molecule type" value="Genomic_DNA"/>
</dbReference>
<dbReference type="Proteomes" id="UP000468943">
    <property type="component" value="Unassembled WGS sequence"/>
</dbReference>
<keyword evidence="1" id="KW-0812">Transmembrane</keyword>
<sequence length="137" mass="14515">MPKITLLSVALCAFVLSAVIPFMEISNSHLFNPEWPSHARLHEAWQLIANAAISILAFILVWKRIAPRLGIVLGLILSASFLTAWAAGPLYGGSMVHSDGTNFTIGGISVVVVGVTIIAGLLLLGWRALSQNGGVSK</sequence>
<dbReference type="RefSeq" id="WP_160598724.1">
    <property type="nucleotide sequence ID" value="NZ_WTYS01000001.1"/>
</dbReference>
<feature type="transmembrane region" description="Helical" evidence="1">
    <location>
        <begin position="45"/>
        <end position="62"/>
    </location>
</feature>
<keyword evidence="3" id="KW-1185">Reference proteome</keyword>
<keyword evidence="1" id="KW-1133">Transmembrane helix</keyword>
<feature type="transmembrane region" description="Helical" evidence="1">
    <location>
        <begin position="103"/>
        <end position="124"/>
    </location>
</feature>
<dbReference type="AlphaFoldDB" id="A0A6I4SSZ8"/>
<evidence type="ECO:0008006" key="4">
    <source>
        <dbReference type="Google" id="ProtNLM"/>
    </source>
</evidence>